<sequence length="218" mass="24104">MADPQPAAPLLGTAFLLSQSAASSSTQHHLPVTPSLCADYASFRRALDQSRRVSDDPLSTRLNRAAALAGGAVAGRGAREMGARECDDVWRELTARWTERGEVIGYCDRALADAAAATGAKTQQRAEDAVRELSADWKERGRGLQDEREAQRSRLSTELSIESIIRARSLALFRSRCPSHPMDDPPAPALPTLRGAEEEEEERRRRRGRDERGRVRWT</sequence>
<organism evidence="3 4">
    <name type="scientific">Rhodotorula diobovata</name>
    <dbReference type="NCBI Taxonomy" id="5288"/>
    <lineage>
        <taxon>Eukaryota</taxon>
        <taxon>Fungi</taxon>
        <taxon>Dikarya</taxon>
        <taxon>Basidiomycota</taxon>
        <taxon>Pucciniomycotina</taxon>
        <taxon>Microbotryomycetes</taxon>
        <taxon>Sporidiobolales</taxon>
        <taxon>Sporidiobolaceae</taxon>
        <taxon>Rhodotorula</taxon>
    </lineage>
</organism>
<proteinExistence type="inferred from homology"/>
<keyword evidence="4" id="KW-1185">Reference proteome</keyword>
<dbReference type="Pfam" id="PF09774">
    <property type="entry name" value="MIX23"/>
    <property type="match status" value="1"/>
</dbReference>
<feature type="region of interest" description="Disordered" evidence="2">
    <location>
        <begin position="176"/>
        <end position="218"/>
    </location>
</feature>
<reference evidence="3 4" key="1">
    <citation type="submission" date="2019-03" db="EMBL/GenBank/DDBJ databases">
        <title>Rhodosporidium diobovatum UCD-FST 08-225 genome sequencing, assembly, and annotation.</title>
        <authorList>
            <person name="Fakankun I.U."/>
            <person name="Fristensky B."/>
            <person name="Levin D.B."/>
        </authorList>
    </citation>
    <scope>NUCLEOTIDE SEQUENCE [LARGE SCALE GENOMIC DNA]</scope>
    <source>
        <strain evidence="3 4">UCD-FST 08-225</strain>
    </source>
</reference>
<name>A0A5C5FPS4_9BASI</name>
<comment type="caution">
    <text evidence="3">The sequence shown here is derived from an EMBL/GenBank/DDBJ whole genome shotgun (WGS) entry which is preliminary data.</text>
</comment>
<accession>A0A5C5FPS4</accession>
<dbReference type="InterPro" id="IPR019171">
    <property type="entry name" value="MIX23"/>
</dbReference>
<protein>
    <submittedName>
        <fullName evidence="3">Caffeine-induced death protein 2-domain-containing protein</fullName>
    </submittedName>
</protein>
<gene>
    <name evidence="3" type="ORF">DMC30DRAFT_418510</name>
</gene>
<feature type="compositionally biased region" description="Basic and acidic residues" evidence="2">
    <location>
        <begin position="208"/>
        <end position="218"/>
    </location>
</feature>
<dbReference type="STRING" id="5288.A0A5C5FPS4"/>
<dbReference type="EMBL" id="SOZI01000121">
    <property type="protein sequence ID" value="TNY18800.1"/>
    <property type="molecule type" value="Genomic_DNA"/>
</dbReference>
<evidence type="ECO:0000256" key="2">
    <source>
        <dbReference type="SAM" id="MobiDB-lite"/>
    </source>
</evidence>
<comment type="similarity">
    <text evidence="1">Belongs to the MIX23 family.</text>
</comment>
<evidence type="ECO:0000256" key="1">
    <source>
        <dbReference type="ARBA" id="ARBA00024204"/>
    </source>
</evidence>
<dbReference type="PANTHER" id="PTHR31905:SF2">
    <property type="entry name" value="PROTEIN MIX23"/>
    <property type="match status" value="1"/>
</dbReference>
<dbReference type="PANTHER" id="PTHR31905">
    <property type="entry name" value="COILED-COIL DOMAIN-CONTAINING PROTEIN 58"/>
    <property type="match status" value="1"/>
</dbReference>
<dbReference type="AlphaFoldDB" id="A0A5C5FPS4"/>
<dbReference type="Proteomes" id="UP000311382">
    <property type="component" value="Unassembled WGS sequence"/>
</dbReference>
<dbReference type="OrthoDB" id="5593818at2759"/>
<dbReference type="GO" id="GO:0005758">
    <property type="term" value="C:mitochondrial intermembrane space"/>
    <property type="evidence" value="ECO:0007669"/>
    <property type="project" value="InterPro"/>
</dbReference>
<evidence type="ECO:0000313" key="3">
    <source>
        <dbReference type="EMBL" id="TNY18800.1"/>
    </source>
</evidence>
<evidence type="ECO:0000313" key="4">
    <source>
        <dbReference type="Proteomes" id="UP000311382"/>
    </source>
</evidence>